<dbReference type="SUPFAM" id="SSF54826">
    <property type="entry name" value="Enolase N-terminal domain-like"/>
    <property type="match status" value="1"/>
</dbReference>
<dbReference type="InterPro" id="IPR013342">
    <property type="entry name" value="Mandelate_racemase_C"/>
</dbReference>
<dbReference type="PANTHER" id="PTHR48073">
    <property type="entry name" value="O-SUCCINYLBENZOATE SYNTHASE-RELATED"/>
    <property type="match status" value="1"/>
</dbReference>
<evidence type="ECO:0000313" key="5">
    <source>
        <dbReference type="EMBL" id="MDZ5456804.1"/>
    </source>
</evidence>
<reference evidence="5 6" key="1">
    <citation type="submission" date="2023-11" db="EMBL/GenBank/DDBJ databases">
        <title>Draft genome of Azohydromonas lata strain H1 (DSM1123), a polyhydroxyalkanoate producer.</title>
        <authorList>
            <person name="Traversa D."/>
            <person name="D'Addabbo P."/>
            <person name="Pazzani C."/>
            <person name="Manzari C."/>
            <person name="Chiara M."/>
            <person name="Scrascia M."/>
        </authorList>
    </citation>
    <scope>NUCLEOTIDE SEQUENCE [LARGE SCALE GENOMIC DNA]</scope>
    <source>
        <strain evidence="5 6">H1</strain>
    </source>
</reference>
<comment type="caution">
    <text evidence="5">The sequence shown here is derived from an EMBL/GenBank/DDBJ whole genome shotgun (WGS) entry which is preliminary data.</text>
</comment>
<accession>A0ABU5IDA6</accession>
<proteinExistence type="inferred from homology"/>
<dbReference type="Pfam" id="PF02746">
    <property type="entry name" value="MR_MLE_N"/>
    <property type="match status" value="1"/>
</dbReference>
<dbReference type="Pfam" id="PF13378">
    <property type="entry name" value="MR_MLE_C"/>
    <property type="match status" value="1"/>
</dbReference>
<dbReference type="InterPro" id="IPR036849">
    <property type="entry name" value="Enolase-like_C_sf"/>
</dbReference>
<evidence type="ECO:0000259" key="4">
    <source>
        <dbReference type="SMART" id="SM00922"/>
    </source>
</evidence>
<comment type="similarity">
    <text evidence="1">Belongs to the mandelate racemase/muconate lactonizing enzyme family.</text>
</comment>
<organism evidence="5 6">
    <name type="scientific">Azohydromonas lata</name>
    <dbReference type="NCBI Taxonomy" id="45677"/>
    <lineage>
        <taxon>Bacteria</taxon>
        <taxon>Pseudomonadati</taxon>
        <taxon>Pseudomonadota</taxon>
        <taxon>Betaproteobacteria</taxon>
        <taxon>Burkholderiales</taxon>
        <taxon>Sphaerotilaceae</taxon>
        <taxon>Azohydromonas</taxon>
    </lineage>
</organism>
<dbReference type="InterPro" id="IPR013341">
    <property type="entry name" value="Mandelate_racemase_N_dom"/>
</dbReference>
<keyword evidence="2" id="KW-0479">Metal-binding</keyword>
<feature type="domain" description="Mandelate racemase/muconate lactonizing enzyme C-terminal" evidence="4">
    <location>
        <begin position="168"/>
        <end position="264"/>
    </location>
</feature>
<dbReference type="Proteomes" id="UP001293718">
    <property type="component" value="Unassembled WGS sequence"/>
</dbReference>
<dbReference type="PROSITE" id="PS00908">
    <property type="entry name" value="MR_MLE_1"/>
    <property type="match status" value="1"/>
</dbReference>
<dbReference type="EMBL" id="JAXOJX010000012">
    <property type="protein sequence ID" value="MDZ5456804.1"/>
    <property type="molecule type" value="Genomic_DNA"/>
</dbReference>
<dbReference type="InterPro" id="IPR029065">
    <property type="entry name" value="Enolase_C-like"/>
</dbReference>
<keyword evidence="6" id="KW-1185">Reference proteome</keyword>
<dbReference type="Gene3D" id="3.20.20.120">
    <property type="entry name" value="Enolase-like C-terminal domain"/>
    <property type="match status" value="1"/>
</dbReference>
<dbReference type="Gene3D" id="3.30.390.10">
    <property type="entry name" value="Enolase-like, N-terminal domain"/>
    <property type="match status" value="1"/>
</dbReference>
<dbReference type="SUPFAM" id="SSF51604">
    <property type="entry name" value="Enolase C-terminal domain-like"/>
    <property type="match status" value="1"/>
</dbReference>
<dbReference type="RefSeq" id="WP_322465242.1">
    <property type="nucleotide sequence ID" value="NZ_JAXOJX010000012.1"/>
</dbReference>
<dbReference type="PANTHER" id="PTHR48073:SF2">
    <property type="entry name" value="O-SUCCINYLBENZOATE SYNTHASE"/>
    <property type="match status" value="1"/>
</dbReference>
<dbReference type="SMART" id="SM00922">
    <property type="entry name" value="MR_MLE"/>
    <property type="match status" value="1"/>
</dbReference>
<evidence type="ECO:0000256" key="2">
    <source>
        <dbReference type="ARBA" id="ARBA00022723"/>
    </source>
</evidence>
<dbReference type="SFLD" id="SFLDS00001">
    <property type="entry name" value="Enolase"/>
    <property type="match status" value="1"/>
</dbReference>
<evidence type="ECO:0000256" key="3">
    <source>
        <dbReference type="ARBA" id="ARBA00023235"/>
    </source>
</evidence>
<gene>
    <name evidence="5" type="ORF">SM757_09495</name>
</gene>
<dbReference type="InterPro" id="IPR018110">
    <property type="entry name" value="Mandel_Rmase/mucon_lact_enz_CS"/>
</dbReference>
<keyword evidence="3" id="KW-0413">Isomerase</keyword>
<evidence type="ECO:0000256" key="1">
    <source>
        <dbReference type="ARBA" id="ARBA00008031"/>
    </source>
</evidence>
<protein>
    <submittedName>
        <fullName evidence="5">Enolase C-terminal domain-like protein</fullName>
    </submittedName>
</protein>
<evidence type="ECO:0000313" key="6">
    <source>
        <dbReference type="Proteomes" id="UP001293718"/>
    </source>
</evidence>
<sequence>MQSSWLPNMTSGTRWFPAPRSPSIEPRMKIVDVAIQPCVQRLRDPSWKFARATVPHLEGHVVTLTDEDGVRGSGYVHAIPAITTHGDGAAAALALLSPLLLQRRVDELSALIEQIDATLAFQPSAKAGIDMALHDLMARRLGVPIHVLLGGKLRDAIPQARILAIKSPVDMARQAVCRVEEGFGQLKLKLSGDTALDVQRVATVRDAVGHGVQLTLDPNQSYAAKSFMRAFAQMERHDICLVEQPVPAADWAGLALLTQSLPVAIEADESAQTVHDVFRLVADRVVDVINLKPTKLGGLRRFVQAVQICEAGNVVCRVGATFGPALLQAMNVQAASVLKAMPYACELSEHQHLLDDPFTELPVTEGLIAVPGGPGCGIGWASEPQH</sequence>
<dbReference type="SFLD" id="SFLDG00180">
    <property type="entry name" value="muconate_cycloisomerase"/>
    <property type="match status" value="1"/>
</dbReference>
<name>A0ABU5IDA6_9BURK</name>
<dbReference type="InterPro" id="IPR029017">
    <property type="entry name" value="Enolase-like_N"/>
</dbReference>